<dbReference type="CDD" id="cd07385">
    <property type="entry name" value="MPP_YkuE_C"/>
    <property type="match status" value="1"/>
</dbReference>
<dbReference type="AlphaFoldDB" id="A0A6G1VJI9"/>
<dbReference type="GO" id="GO:0046872">
    <property type="term" value="F:metal ion binding"/>
    <property type="evidence" value="ECO:0007669"/>
    <property type="project" value="UniProtKB-KW"/>
</dbReference>
<evidence type="ECO:0000256" key="3">
    <source>
        <dbReference type="SAM" id="Phobius"/>
    </source>
</evidence>
<keyword evidence="2" id="KW-0378">Hydrolase</keyword>
<dbReference type="Gene3D" id="3.60.21.10">
    <property type="match status" value="1"/>
</dbReference>
<dbReference type="Pfam" id="PF00149">
    <property type="entry name" value="Metallophos"/>
    <property type="match status" value="1"/>
</dbReference>
<accession>A0A6G1VJI9</accession>
<name>A0A6G1VJI9_9BACT</name>
<feature type="transmembrane region" description="Helical" evidence="3">
    <location>
        <begin position="6"/>
        <end position="22"/>
    </location>
</feature>
<keyword evidence="3" id="KW-1133">Transmembrane helix</keyword>
<dbReference type="InterPro" id="IPR004843">
    <property type="entry name" value="Calcineurin-like_PHP"/>
</dbReference>
<dbReference type="GO" id="GO:0016020">
    <property type="term" value="C:membrane"/>
    <property type="evidence" value="ECO:0007669"/>
    <property type="project" value="GOC"/>
</dbReference>
<feature type="transmembrane region" description="Helical" evidence="3">
    <location>
        <begin position="64"/>
        <end position="89"/>
    </location>
</feature>
<keyword evidence="3" id="KW-0472">Membrane</keyword>
<evidence type="ECO:0000256" key="2">
    <source>
        <dbReference type="ARBA" id="ARBA00022801"/>
    </source>
</evidence>
<reference evidence="5 6" key="1">
    <citation type="submission" date="2019-09" db="EMBL/GenBank/DDBJ databases">
        <title>Distinct polysaccharide growth profiles of human intestinal Prevotella copri isolates.</title>
        <authorList>
            <person name="Fehlner-Peach H."/>
            <person name="Magnabosco C."/>
            <person name="Raghavan V."/>
            <person name="Scher J.U."/>
            <person name="Tett A."/>
            <person name="Cox L.M."/>
            <person name="Gottsegen C."/>
            <person name="Watters A."/>
            <person name="Wiltshire- Gordon J.D."/>
            <person name="Segata N."/>
            <person name="Bonneau R."/>
            <person name="Littman D.R."/>
        </authorList>
    </citation>
    <scope>NUCLEOTIDE SEQUENCE [LARGE SCALE GENOMIC DNA]</scope>
    <source>
        <strain evidence="6">iAA917</strain>
    </source>
</reference>
<feature type="transmembrane region" description="Helical" evidence="3">
    <location>
        <begin position="34"/>
        <end position="52"/>
    </location>
</feature>
<dbReference type="OrthoDB" id="9780884at2"/>
<gene>
    <name evidence="5" type="ORF">F7D25_04050</name>
</gene>
<dbReference type="RefSeq" id="WP_153090826.1">
    <property type="nucleotide sequence ID" value="NZ_VZAH01000041.1"/>
</dbReference>
<keyword evidence="1" id="KW-0479">Metal-binding</keyword>
<dbReference type="GO" id="GO:0008758">
    <property type="term" value="F:UDP-2,3-diacylglucosamine hydrolase activity"/>
    <property type="evidence" value="ECO:0007669"/>
    <property type="project" value="TreeGrafter"/>
</dbReference>
<proteinExistence type="predicted"/>
<dbReference type="PANTHER" id="PTHR31302">
    <property type="entry name" value="TRANSMEMBRANE PROTEIN WITH METALLOPHOSPHOESTERASE DOMAIN-RELATED"/>
    <property type="match status" value="1"/>
</dbReference>
<evidence type="ECO:0000256" key="1">
    <source>
        <dbReference type="ARBA" id="ARBA00022723"/>
    </source>
</evidence>
<dbReference type="EMBL" id="VZAH01000041">
    <property type="protein sequence ID" value="MQP13599.1"/>
    <property type="molecule type" value="Genomic_DNA"/>
</dbReference>
<dbReference type="Proteomes" id="UP000477980">
    <property type="component" value="Unassembled WGS sequence"/>
</dbReference>
<organism evidence="5 6">
    <name type="scientific">Segatella copri</name>
    <dbReference type="NCBI Taxonomy" id="165179"/>
    <lineage>
        <taxon>Bacteria</taxon>
        <taxon>Pseudomonadati</taxon>
        <taxon>Bacteroidota</taxon>
        <taxon>Bacteroidia</taxon>
        <taxon>Bacteroidales</taxon>
        <taxon>Prevotellaceae</taxon>
        <taxon>Segatella</taxon>
    </lineage>
</organism>
<dbReference type="SUPFAM" id="SSF56300">
    <property type="entry name" value="Metallo-dependent phosphatases"/>
    <property type="match status" value="1"/>
</dbReference>
<dbReference type="PANTHER" id="PTHR31302:SF31">
    <property type="entry name" value="PHOSPHODIESTERASE YAEI"/>
    <property type="match status" value="1"/>
</dbReference>
<dbReference type="InterPro" id="IPR029052">
    <property type="entry name" value="Metallo-depent_PP-like"/>
</dbReference>
<feature type="transmembrane region" description="Helical" evidence="3">
    <location>
        <begin position="120"/>
        <end position="141"/>
    </location>
</feature>
<evidence type="ECO:0000313" key="5">
    <source>
        <dbReference type="EMBL" id="MQP13599.1"/>
    </source>
</evidence>
<comment type="caution">
    <text evidence="5">The sequence shown here is derived from an EMBL/GenBank/DDBJ whole genome shotgun (WGS) entry which is preliminary data.</text>
</comment>
<keyword evidence="3" id="KW-0812">Transmembrane</keyword>
<evidence type="ECO:0000259" key="4">
    <source>
        <dbReference type="Pfam" id="PF00149"/>
    </source>
</evidence>
<dbReference type="GO" id="GO:0009245">
    <property type="term" value="P:lipid A biosynthetic process"/>
    <property type="evidence" value="ECO:0007669"/>
    <property type="project" value="TreeGrafter"/>
</dbReference>
<sequence>MIARLLIPVIVLTVLPYLWIDRKYLHIPKGKRKILYWLPAAIVIGYTAYLTLEPDFLPANPVFIDIWFGMMALLAVPQFVFAFTSFVGWECMKLSRRFKAKKGDGRFSGSVHRARNWGKLVGIFLAVCAFFSFIYGFTMGVRQFQVKHLTVYVPDLPEAFEGYRIVHFSDIHVGSYYGWRRHMPQRDVDSINAQHPDLICFTGDLQNVRPEELIPFKKTLSGLKAKDGVVSVLGNHDYTYYMNVDDEAEIRRIEEKVQQTEREMGWHLLMNEHFVLHRGKDSIYVAGTENFKKPSRAEVAQALYGIQKGQFVLMLQHMPEMWKDMTPSRINEKYGSKDSVLVAPQLTLSGHTHAGQVSVLGLRPTMFSAFDYGLYEREGCQLYTTAGLGGTIPIRIGATPEIVVITLKRK</sequence>
<evidence type="ECO:0000313" key="6">
    <source>
        <dbReference type="Proteomes" id="UP000477980"/>
    </source>
</evidence>
<feature type="domain" description="Calcineurin-like phosphoesterase" evidence="4">
    <location>
        <begin position="164"/>
        <end position="354"/>
    </location>
</feature>
<protein>
    <submittedName>
        <fullName evidence="5">Metallophosphoesterase</fullName>
    </submittedName>
</protein>
<dbReference type="InterPro" id="IPR051158">
    <property type="entry name" value="Metallophosphoesterase_sf"/>
</dbReference>